<sequence length="75" mass="9097">MSLIDKLFFAFLKWSFIYFLIAVILPIVIHYYIYKFEYNVKKEKNKRNNSYYKKSKKALRSTGKHPVKQISKKLS</sequence>
<evidence type="ECO:0000313" key="4">
    <source>
        <dbReference type="Proteomes" id="UP000662088"/>
    </source>
</evidence>
<evidence type="ECO:0000313" key="3">
    <source>
        <dbReference type="EMBL" id="MBC5640056.1"/>
    </source>
</evidence>
<gene>
    <name evidence="3" type="ORF">H8R92_06340</name>
</gene>
<proteinExistence type="predicted"/>
<reference evidence="3" key="1">
    <citation type="submission" date="2020-08" db="EMBL/GenBank/DDBJ databases">
        <title>Genome public.</title>
        <authorList>
            <person name="Liu C."/>
            <person name="Sun Q."/>
        </authorList>
    </citation>
    <scope>NUCLEOTIDE SEQUENCE</scope>
    <source>
        <strain evidence="3">NSJ-42</strain>
    </source>
</reference>
<protein>
    <submittedName>
        <fullName evidence="3">Uncharacterized protein</fullName>
    </submittedName>
</protein>
<accession>A0A8I0A9R1</accession>
<keyword evidence="2" id="KW-0812">Transmembrane</keyword>
<comment type="caution">
    <text evidence="3">The sequence shown here is derived from an EMBL/GenBank/DDBJ whole genome shotgun (WGS) entry which is preliminary data.</text>
</comment>
<keyword evidence="4" id="KW-1185">Reference proteome</keyword>
<feature type="region of interest" description="Disordered" evidence="1">
    <location>
        <begin position="55"/>
        <end position="75"/>
    </location>
</feature>
<evidence type="ECO:0000256" key="1">
    <source>
        <dbReference type="SAM" id="MobiDB-lite"/>
    </source>
</evidence>
<organism evidence="3 4">
    <name type="scientific">Clostridium lentum</name>
    <dbReference type="NCBI Taxonomy" id="2763037"/>
    <lineage>
        <taxon>Bacteria</taxon>
        <taxon>Bacillati</taxon>
        <taxon>Bacillota</taxon>
        <taxon>Clostridia</taxon>
        <taxon>Eubacteriales</taxon>
        <taxon>Clostridiaceae</taxon>
        <taxon>Clostridium</taxon>
    </lineage>
</organism>
<dbReference type="AlphaFoldDB" id="A0A8I0A9R1"/>
<dbReference type="EMBL" id="JACOOQ010000008">
    <property type="protein sequence ID" value="MBC5640056.1"/>
    <property type="molecule type" value="Genomic_DNA"/>
</dbReference>
<dbReference type="RefSeq" id="WP_186835001.1">
    <property type="nucleotide sequence ID" value="NZ_JACOOQ010000008.1"/>
</dbReference>
<name>A0A8I0A9R1_9CLOT</name>
<keyword evidence="2" id="KW-1133">Transmembrane helix</keyword>
<feature type="transmembrane region" description="Helical" evidence="2">
    <location>
        <begin position="16"/>
        <end position="34"/>
    </location>
</feature>
<keyword evidence="2" id="KW-0472">Membrane</keyword>
<dbReference type="Proteomes" id="UP000662088">
    <property type="component" value="Unassembled WGS sequence"/>
</dbReference>
<evidence type="ECO:0000256" key="2">
    <source>
        <dbReference type="SAM" id="Phobius"/>
    </source>
</evidence>